<gene>
    <name evidence="3" type="ORF">OPHB3_0015</name>
</gene>
<evidence type="ECO:0000259" key="2">
    <source>
        <dbReference type="Pfam" id="PF02120"/>
    </source>
</evidence>
<dbReference type="EMBL" id="BBXV01000001">
    <property type="protein sequence ID" value="GAQ16099.1"/>
    <property type="molecule type" value="Genomic_DNA"/>
</dbReference>
<dbReference type="RefSeq" id="WP_058949033.1">
    <property type="nucleotide sequence ID" value="NZ_BBXV01000001.1"/>
</dbReference>
<keyword evidence="3" id="KW-0282">Flagellum</keyword>
<comment type="caution">
    <text evidence="3">The sequence shown here is derived from an EMBL/GenBank/DDBJ whole genome shotgun (WGS) entry which is preliminary data.</text>
</comment>
<dbReference type="InterPro" id="IPR021136">
    <property type="entry name" value="Flagellar_hook_control-like_C"/>
</dbReference>
<proteinExistence type="predicted"/>
<accession>A0A0U9H093</accession>
<evidence type="ECO:0000313" key="4">
    <source>
        <dbReference type="Proteomes" id="UP000052946"/>
    </source>
</evidence>
<dbReference type="CDD" id="cd17470">
    <property type="entry name" value="T3SS_Flik_C"/>
    <property type="match status" value="1"/>
</dbReference>
<reference evidence="4" key="1">
    <citation type="submission" date="2015-07" db="EMBL/GenBank/DDBJ databases">
        <title>Draft Genome Sequence of Oceanobacillus picturae Heshi-B3 that Was Isolated from Fermented Rice Bran with Aging Salted Mackerel, Which Was Named Heshiko as Traditional Fermented Seafood in Japan.</title>
        <authorList>
            <person name="Akuzawa S."/>
            <person name="Nakagawa J."/>
            <person name="Kanekatsu T."/>
            <person name="Kanesaki Y."/>
            <person name="Suzuki T."/>
        </authorList>
    </citation>
    <scope>NUCLEOTIDE SEQUENCE [LARGE SCALE GENOMIC DNA]</scope>
    <source>
        <strain evidence="4">Heshi-B3</strain>
    </source>
</reference>
<evidence type="ECO:0000313" key="3">
    <source>
        <dbReference type="EMBL" id="GAQ16099.1"/>
    </source>
</evidence>
<evidence type="ECO:0000256" key="1">
    <source>
        <dbReference type="SAM" id="MobiDB-lite"/>
    </source>
</evidence>
<dbReference type="InterPro" id="IPR038610">
    <property type="entry name" value="FliK-like_C_sf"/>
</dbReference>
<reference evidence="3 4" key="2">
    <citation type="journal article" date="2016" name="Genome Announc.">
        <title>Draft Genome Sequence of Oceanobacillus picturae Heshi-B3, Isolated from Fermented Rice Bran in a Traditional Japanese Seafood Dish.</title>
        <authorList>
            <person name="Akuzawa S."/>
            <person name="Nagaoka J."/>
            <person name="Kanekatsu M."/>
            <person name="Kanesaki Y."/>
            <person name="Suzuki T."/>
        </authorList>
    </citation>
    <scope>NUCLEOTIDE SEQUENCE [LARGE SCALE GENOMIC DNA]</scope>
    <source>
        <strain evidence="3 4">Heshi-B3</strain>
    </source>
</reference>
<feature type="compositionally biased region" description="Basic and acidic residues" evidence="1">
    <location>
        <begin position="396"/>
        <end position="408"/>
    </location>
</feature>
<feature type="domain" description="Flagellar hook-length control protein-like C-terminal" evidence="2">
    <location>
        <begin position="304"/>
        <end position="383"/>
    </location>
</feature>
<sequence length="428" mass="47600">MNAIGMFIQQIQSVKVPATSEKTSSRSDLFQSMLNGEHGNEANGLKEMILLAGQNSNNNASELATASDQDTLTKSIQPALSLIFQSGEEKNNGEKIQLTEEQQEKLMDLLTTLMGSENNQEKLEVGMKLDEMMNLPPLFNEFAQLLSEVAPVLSKITSKQDAEKAAPKLLQLLQQWTSLEKKAGAANSGDTVLNLMKKDGTSLQGVWKDLIQSFEKRNQMATKHQYNTDSKVTTSDISKWLSSALEQHAQPTLKTEGLSNTASVISGPMSQVEQLVIHVNSSQSTKSPDKQLLEQFQQLIQSSKFAAKSNGTTQLSISLRPENLGDMMVKLTQINGEMTVKILVSSQATKEMMEGNIHQLRNMFSPHQVVIEKQDMAVQQSQNLQKDQDNQQSEQQQDRSGDTRQDEESHAEDDFATQFHELLMNEKV</sequence>
<keyword evidence="3" id="KW-0969">Cilium</keyword>
<feature type="region of interest" description="Disordered" evidence="1">
    <location>
        <begin position="378"/>
        <end position="416"/>
    </location>
</feature>
<dbReference type="Gene3D" id="3.30.750.140">
    <property type="match status" value="1"/>
</dbReference>
<dbReference type="OrthoDB" id="2968951at2"/>
<organism evidence="3 4">
    <name type="scientific">Oceanobacillus picturae</name>
    <dbReference type="NCBI Taxonomy" id="171693"/>
    <lineage>
        <taxon>Bacteria</taxon>
        <taxon>Bacillati</taxon>
        <taxon>Bacillota</taxon>
        <taxon>Bacilli</taxon>
        <taxon>Bacillales</taxon>
        <taxon>Bacillaceae</taxon>
        <taxon>Oceanobacillus</taxon>
    </lineage>
</organism>
<name>A0A0U9H093_9BACI</name>
<dbReference type="AlphaFoldDB" id="A0A0U9H093"/>
<protein>
    <submittedName>
        <fullName evidence="3">Flagellar hook-length control protein FliK</fullName>
    </submittedName>
</protein>
<keyword evidence="3" id="KW-0966">Cell projection</keyword>
<dbReference type="Pfam" id="PF02120">
    <property type="entry name" value="Flg_hook"/>
    <property type="match status" value="1"/>
</dbReference>
<dbReference type="Proteomes" id="UP000052946">
    <property type="component" value="Unassembled WGS sequence"/>
</dbReference>